<accession>A0A0F9EB28</accession>
<proteinExistence type="predicted"/>
<comment type="caution">
    <text evidence="1">The sequence shown here is derived from an EMBL/GenBank/DDBJ whole genome shotgun (WGS) entry which is preliminary data.</text>
</comment>
<dbReference type="EMBL" id="LAZR01025668">
    <property type="protein sequence ID" value="KKL71174.1"/>
    <property type="molecule type" value="Genomic_DNA"/>
</dbReference>
<sequence length="252" mass="28766">MLNAFALTIIFVVVVTVVAAFVRGRRKDKCLRDFSGSLLTLQDTAGKLIWGRLRVESTGIELVYGSPHKDNEGHDETSYILYKQEYPTLKALIRYHDELDDEARKRREIELEKTYHPSTLRKLGRKIRNFVNTFRNSVIEIVNLLVGQVKKTGPGGRMLAGQDKHISQLQQELGPASGTAYEPLLEPHIGKKVVLELIEDKKIIEYPCILKEYTAEFIEVMDIDYRIKESDPVHKADLVVPRKCGLIRHLGE</sequence>
<organism evidence="1">
    <name type="scientific">marine sediment metagenome</name>
    <dbReference type="NCBI Taxonomy" id="412755"/>
    <lineage>
        <taxon>unclassified sequences</taxon>
        <taxon>metagenomes</taxon>
        <taxon>ecological metagenomes</taxon>
    </lineage>
</organism>
<dbReference type="AlphaFoldDB" id="A0A0F9EB28"/>
<evidence type="ECO:0000313" key="1">
    <source>
        <dbReference type="EMBL" id="KKL71174.1"/>
    </source>
</evidence>
<reference evidence="1" key="1">
    <citation type="journal article" date="2015" name="Nature">
        <title>Complex archaea that bridge the gap between prokaryotes and eukaryotes.</title>
        <authorList>
            <person name="Spang A."/>
            <person name="Saw J.H."/>
            <person name="Jorgensen S.L."/>
            <person name="Zaremba-Niedzwiedzka K."/>
            <person name="Martijn J."/>
            <person name="Lind A.E."/>
            <person name="van Eijk R."/>
            <person name="Schleper C."/>
            <person name="Guy L."/>
            <person name="Ettema T.J."/>
        </authorList>
    </citation>
    <scope>NUCLEOTIDE SEQUENCE</scope>
</reference>
<protein>
    <submittedName>
        <fullName evidence="1">Uncharacterized protein</fullName>
    </submittedName>
</protein>
<name>A0A0F9EB28_9ZZZZ</name>
<gene>
    <name evidence="1" type="ORF">LCGC14_2097520</name>
</gene>